<dbReference type="AlphaFoldDB" id="A0A7W2QU46"/>
<gene>
    <name evidence="1" type="ORF">H4B97_10605</name>
</gene>
<dbReference type="Proteomes" id="UP000590738">
    <property type="component" value="Unassembled WGS sequence"/>
</dbReference>
<proteinExistence type="predicted"/>
<dbReference type="RefSeq" id="WP_125920157.1">
    <property type="nucleotide sequence ID" value="NZ_JACGCZ010000014.1"/>
</dbReference>
<organism evidence="1 2">
    <name type="scientific">Pseudomonas juntendi</name>
    <dbReference type="NCBI Taxonomy" id="2666183"/>
    <lineage>
        <taxon>Bacteria</taxon>
        <taxon>Pseudomonadati</taxon>
        <taxon>Pseudomonadota</taxon>
        <taxon>Gammaproteobacteria</taxon>
        <taxon>Pseudomonadales</taxon>
        <taxon>Pseudomonadaceae</taxon>
        <taxon>Pseudomonas</taxon>
    </lineage>
</organism>
<comment type="caution">
    <text evidence="1">The sequence shown here is derived from an EMBL/GenBank/DDBJ whole genome shotgun (WGS) entry which is preliminary data.</text>
</comment>
<dbReference type="EMBL" id="JACGCZ010000014">
    <property type="protein sequence ID" value="MBA6142919.1"/>
    <property type="molecule type" value="Genomic_DNA"/>
</dbReference>
<sequence>MDDFASRFSEQGYEPHADDRSHLLKALNEQLCSPGDAPRLRRLYDSLIDAAVDGGDEGVCGMRQS</sequence>
<evidence type="ECO:0000313" key="2">
    <source>
        <dbReference type="Proteomes" id="UP000590738"/>
    </source>
</evidence>
<name>A0A7W2QU46_9PSED</name>
<reference evidence="1 2" key="1">
    <citation type="submission" date="2020-07" db="EMBL/GenBank/DDBJ databases">
        <title>Diversity of carbapenemase encoding genes among Pseudomonas putida group clinical isolates in a tertiary Brazilian hospital.</title>
        <authorList>
            <person name="Alberto-Lei F."/>
            <person name="Nodari C.S."/>
            <person name="Streling A.P."/>
            <person name="Paulino J.T."/>
            <person name="Bessa-Neto F.O."/>
            <person name="Cayo R."/>
            <person name="Gales A.C."/>
        </authorList>
    </citation>
    <scope>NUCLEOTIDE SEQUENCE [LARGE SCALE GENOMIC DNA]</scope>
    <source>
        <strain evidence="1 2">12273</strain>
    </source>
</reference>
<protein>
    <submittedName>
        <fullName evidence="1">Uncharacterized protein</fullName>
    </submittedName>
</protein>
<evidence type="ECO:0000313" key="1">
    <source>
        <dbReference type="EMBL" id="MBA6142919.1"/>
    </source>
</evidence>
<accession>A0A7W2QU46</accession>